<dbReference type="EMBL" id="JAAKYA010000077">
    <property type="protein sequence ID" value="NGO39997.1"/>
    <property type="molecule type" value="Genomic_DNA"/>
</dbReference>
<reference evidence="1 2" key="1">
    <citation type="submission" date="2020-02" db="EMBL/GenBank/DDBJ databases">
        <title>Draft genome sequence of Limisphaera ngatamarikiensis NGM72.4T, a thermophilic Verrucomicrobia grouped in subdivision 3.</title>
        <authorList>
            <person name="Carere C.R."/>
            <person name="Steen J."/>
            <person name="Hugenholtz P."/>
            <person name="Stott M.B."/>
        </authorList>
    </citation>
    <scope>NUCLEOTIDE SEQUENCE [LARGE SCALE GENOMIC DNA]</scope>
    <source>
        <strain evidence="1 2">NGM72.4</strain>
    </source>
</reference>
<proteinExistence type="predicted"/>
<protein>
    <submittedName>
        <fullName evidence="1">Uncharacterized protein</fullName>
    </submittedName>
</protein>
<gene>
    <name evidence="1" type="ORF">G4L39_11430</name>
</gene>
<sequence length="45" mass="5079">MGFLTRREQKVLCVVIGLLLVGWAVRTWRLSQVPTEPVAVQTTPE</sequence>
<accession>A0A6M1RRG7</accession>
<evidence type="ECO:0000313" key="2">
    <source>
        <dbReference type="Proteomes" id="UP000477311"/>
    </source>
</evidence>
<comment type="caution">
    <text evidence="1">The sequence shown here is derived from an EMBL/GenBank/DDBJ whole genome shotgun (WGS) entry which is preliminary data.</text>
</comment>
<name>A0A6M1RRG7_9BACT</name>
<dbReference type="Proteomes" id="UP000477311">
    <property type="component" value="Unassembled WGS sequence"/>
</dbReference>
<dbReference type="RefSeq" id="WP_165108307.1">
    <property type="nucleotide sequence ID" value="NZ_JAAKYA010000077.1"/>
</dbReference>
<dbReference type="AlphaFoldDB" id="A0A6M1RRG7"/>
<keyword evidence="2" id="KW-1185">Reference proteome</keyword>
<organism evidence="1 2">
    <name type="scientific">Limisphaera ngatamarikiensis</name>
    <dbReference type="NCBI Taxonomy" id="1324935"/>
    <lineage>
        <taxon>Bacteria</taxon>
        <taxon>Pseudomonadati</taxon>
        <taxon>Verrucomicrobiota</taxon>
        <taxon>Verrucomicrobiia</taxon>
        <taxon>Limisphaerales</taxon>
        <taxon>Limisphaeraceae</taxon>
        <taxon>Limisphaera</taxon>
    </lineage>
</organism>
<evidence type="ECO:0000313" key="1">
    <source>
        <dbReference type="EMBL" id="NGO39997.1"/>
    </source>
</evidence>